<dbReference type="PRINTS" id="PR01415">
    <property type="entry name" value="ANKYRIN"/>
</dbReference>
<keyword evidence="2 3" id="KW-0040">ANK repeat</keyword>
<dbReference type="Proteomes" id="UP001519460">
    <property type="component" value="Unassembled WGS sequence"/>
</dbReference>
<dbReference type="InterPro" id="IPR036770">
    <property type="entry name" value="Ankyrin_rpt-contain_sf"/>
</dbReference>
<proteinExistence type="predicted"/>
<dbReference type="SUPFAM" id="SSF48403">
    <property type="entry name" value="Ankyrin repeat"/>
    <property type="match status" value="1"/>
</dbReference>
<organism evidence="6 7">
    <name type="scientific">Batillaria attramentaria</name>
    <dbReference type="NCBI Taxonomy" id="370345"/>
    <lineage>
        <taxon>Eukaryota</taxon>
        <taxon>Metazoa</taxon>
        <taxon>Spiralia</taxon>
        <taxon>Lophotrochozoa</taxon>
        <taxon>Mollusca</taxon>
        <taxon>Gastropoda</taxon>
        <taxon>Caenogastropoda</taxon>
        <taxon>Sorbeoconcha</taxon>
        <taxon>Cerithioidea</taxon>
        <taxon>Batillariidae</taxon>
        <taxon>Batillaria</taxon>
    </lineage>
</organism>
<feature type="signal peptide" evidence="5">
    <location>
        <begin position="1"/>
        <end position="22"/>
    </location>
</feature>
<dbReference type="Pfam" id="PF12796">
    <property type="entry name" value="Ank_2"/>
    <property type="match status" value="1"/>
</dbReference>
<comment type="caution">
    <text evidence="6">The sequence shown here is derived from an EMBL/GenBank/DDBJ whole genome shotgun (WGS) entry which is preliminary data.</text>
</comment>
<dbReference type="AlphaFoldDB" id="A0ABD0L783"/>
<feature type="repeat" description="ANK" evidence="3">
    <location>
        <begin position="250"/>
        <end position="282"/>
    </location>
</feature>
<dbReference type="PROSITE" id="PS50088">
    <property type="entry name" value="ANK_REPEAT"/>
    <property type="match status" value="3"/>
</dbReference>
<dbReference type="PANTHER" id="PTHR24171">
    <property type="entry name" value="ANKYRIN REPEAT DOMAIN-CONTAINING PROTEIN 39-RELATED"/>
    <property type="match status" value="1"/>
</dbReference>
<gene>
    <name evidence="6" type="ORF">BaRGS_00013403</name>
</gene>
<keyword evidence="4" id="KW-0472">Membrane</keyword>
<dbReference type="Gene3D" id="1.25.40.20">
    <property type="entry name" value="Ankyrin repeat-containing domain"/>
    <property type="match status" value="2"/>
</dbReference>
<sequence>MASANLLRLLATSFVVIFSADGYNITCTAPPVARGQPATVTCYFGRDIGQERRDFKIHKYDFEGNHLQDATEPVTESSTRPYSEKECEHSLLLPILLTVVVTVVAVAILYVVLMVIIRRRRSLKRKRNERDLEQGLPLLVSETNEISDSGMEALLLGACRSNRIQMVMWLIESGAPINCRDKVNGDTPLHVASRCGHESILKFLLFFGADCTARNRKGFTPLHKASKYGRQNIVKKLIAIDADVNAEGRDCITPLKLALENDYADVIGVLLRAGAKPDQEDIQRMTPLNLAYRNGGANKAEDEQGPKMMSSFRRFWRHCPRI</sequence>
<evidence type="ECO:0000313" key="7">
    <source>
        <dbReference type="Proteomes" id="UP001519460"/>
    </source>
</evidence>
<evidence type="ECO:0000256" key="2">
    <source>
        <dbReference type="ARBA" id="ARBA00023043"/>
    </source>
</evidence>
<dbReference type="PROSITE" id="PS50297">
    <property type="entry name" value="ANK_REP_REGION"/>
    <property type="match status" value="2"/>
</dbReference>
<feature type="chain" id="PRO_5044787387" evidence="5">
    <location>
        <begin position="23"/>
        <end position="322"/>
    </location>
</feature>
<keyword evidence="5" id="KW-0732">Signal</keyword>
<keyword evidence="4" id="KW-0812">Transmembrane</keyword>
<feature type="transmembrane region" description="Helical" evidence="4">
    <location>
        <begin position="91"/>
        <end position="117"/>
    </location>
</feature>
<accession>A0ABD0L783</accession>
<dbReference type="SMART" id="SM00248">
    <property type="entry name" value="ANK"/>
    <property type="match status" value="4"/>
</dbReference>
<protein>
    <submittedName>
        <fullName evidence="6">Uncharacterized protein</fullName>
    </submittedName>
</protein>
<dbReference type="PANTHER" id="PTHR24171:SF9">
    <property type="entry name" value="ANKYRIN REPEAT DOMAIN-CONTAINING PROTEIN 39"/>
    <property type="match status" value="1"/>
</dbReference>
<evidence type="ECO:0000256" key="4">
    <source>
        <dbReference type="SAM" id="Phobius"/>
    </source>
</evidence>
<reference evidence="6 7" key="1">
    <citation type="journal article" date="2023" name="Sci. Data">
        <title>Genome assembly of the Korean intertidal mud-creeper Batillaria attramentaria.</title>
        <authorList>
            <person name="Patra A.K."/>
            <person name="Ho P.T."/>
            <person name="Jun S."/>
            <person name="Lee S.J."/>
            <person name="Kim Y."/>
            <person name="Won Y.J."/>
        </authorList>
    </citation>
    <scope>NUCLEOTIDE SEQUENCE [LARGE SCALE GENOMIC DNA]</scope>
    <source>
        <strain evidence="6">Wonlab-2016</strain>
    </source>
</reference>
<dbReference type="EMBL" id="JACVVK020000075">
    <property type="protein sequence ID" value="KAK7495464.1"/>
    <property type="molecule type" value="Genomic_DNA"/>
</dbReference>
<feature type="repeat" description="ANK" evidence="3">
    <location>
        <begin position="184"/>
        <end position="216"/>
    </location>
</feature>
<dbReference type="InterPro" id="IPR002110">
    <property type="entry name" value="Ankyrin_rpt"/>
</dbReference>
<name>A0ABD0L783_9CAEN</name>
<keyword evidence="7" id="KW-1185">Reference proteome</keyword>
<feature type="repeat" description="ANK" evidence="3">
    <location>
        <begin position="217"/>
        <end position="249"/>
    </location>
</feature>
<evidence type="ECO:0000256" key="3">
    <source>
        <dbReference type="PROSITE-ProRule" id="PRU00023"/>
    </source>
</evidence>
<evidence type="ECO:0000313" key="6">
    <source>
        <dbReference type="EMBL" id="KAK7495464.1"/>
    </source>
</evidence>
<evidence type="ECO:0000256" key="5">
    <source>
        <dbReference type="SAM" id="SignalP"/>
    </source>
</evidence>
<keyword evidence="1" id="KW-0677">Repeat</keyword>
<keyword evidence="4" id="KW-1133">Transmembrane helix</keyword>
<evidence type="ECO:0000256" key="1">
    <source>
        <dbReference type="ARBA" id="ARBA00022737"/>
    </source>
</evidence>